<dbReference type="GO" id="GO:0031267">
    <property type="term" value="F:small GTPase binding"/>
    <property type="evidence" value="ECO:0007669"/>
    <property type="project" value="TreeGrafter"/>
</dbReference>
<dbReference type="GO" id="GO:0005794">
    <property type="term" value="C:Golgi apparatus"/>
    <property type="evidence" value="ECO:0007669"/>
    <property type="project" value="UniProtKB-SubCell"/>
</dbReference>
<accession>A0AAD9RX56</accession>
<feature type="compositionally biased region" description="Low complexity" evidence="5">
    <location>
        <begin position="1440"/>
        <end position="1466"/>
    </location>
</feature>
<sequence>MAWFGDSLSGLSNLKGQITNFTKEMLSEGIVEEIDDRTKELKEANERCVKLQELLDTKDAEISLLRRQNCELQKVVVELDTKSKESNENQEDDGEVFFWDPPSVKNRNSKNQNHARQLQEQLAQATVRIRELEAELKRTQKMNNGSIMDELPDGHQEAEFLRAKQDMVNRIVRMEEKNREVERNVKRMQEDEIALVNDFYTVISKLDYQEKVKLIRDALRNLESEKEKSNVLDKEEKSDSDEKFGKTIANESVSLKSDLQDGLSNREAELSRKITELQDENKNLNLSIEELDRQHTEYIEELLSLKEELGKKHQCLQNAYEQLYVDYNKSQGKVAELESKLSSTETNKSPVRKEEEEEEKAAEKSEEKEEKEKGKEKEEKSVQTEEVEKEEKDNKESMKNGRAYEEVEELERRVKEILKNSCIESNESGESIFEAVAKRYIEANWKKDILERKVTEITRNLKETTEMRDNLQLECDDMQAHIDSLLLNIQHLKLNLPSIPEASEERVASLETETESLQEEVRRLREENDTLRKRDNELSPKLENGEIRVECEETFLEGNLLKIDDSSEINRHQEDSVEDLKRRLLEFSNETNELRTCLEKYKETIEELKLGKENLAHELKATAYSVEELERELKVTVDVKNKLERENDDLIKENKELLTDLTKWQETSNDNSQKEENDLRVVELAERLDQVQCLRNDLEHEMLNMSKELEVALREAHVNIELVAQLNKEKEKLTKENTSLLDQLTATQDESQEKIELLNTERSLLEEEYTELQAELGIHKEKLQGLLDIEHKYTTLQNELELTKAKLSELQSENSNLHSQLTRIPELEKELNEKEPLVKELYLLQNKLTELEVELNDLRSKEKEMSQVQEDRTEIAVLKDTIVGLNDKIRLSEERSRQLEASLLSLEAETKEKISLNESSFENEKRKLVSTLEEKTQEIEMLNDMNNKLTMEIIETRNKLESTIEANKENAAMAKETIESLSHLVKEKDNEIEALKVNDQANAVKSNDLLAIQNERDELLKLVQIKHNESLQYHGEIQRLTQLLNDQVSQVHNLLTEQKKMSTMLKEKDTELTQTQNELQTLWQRLESTRDSSDQGKVCRIAEHSTQAQEIAVLHDKCNALEAALIQEQSNNKILQNQFAESQSKEANAAKELERLRTHLVEIESSYTEEALIAEEMRKEMEAKLAQAEEKLKNSSTIYTSANVRANQQVETLQQQMALIIQQRDDIQNKLSKAEDKVLSQTAALTNLQIVLEQFQREKERDVMKATEKLRLQIQESHRKQEELSNEISCLKVQLAEAHEYLQAASRLSEQLDKKTAKIDQLNQEVERLMELVNTADQRIEEANQSGVGKVDKNLIKNLLLGYLASSAVDKSSVLRVFATVLDFTEHERNKAGLNNTTAHNSWFSRISGGDNVPTKDQEASLSAAFVRFLESESKPKPQLPGLPISSSSSPRPTHSRQHSTSSNHSTLLLSSVTLPTFPDFIPARNTGSILKEVLKDS</sequence>
<reference evidence="7" key="2">
    <citation type="journal article" date="2023" name="Commun. Biol.">
        <title>Intrasexual cuticular hydrocarbon dimorphism in a wasp sheds light on hydrocarbon biosynthesis genes in Hymenoptera.</title>
        <authorList>
            <person name="Moris V.C."/>
            <person name="Podsiadlowski L."/>
            <person name="Martin S."/>
            <person name="Oeyen J.P."/>
            <person name="Donath A."/>
            <person name="Petersen M."/>
            <person name="Wilbrandt J."/>
            <person name="Misof B."/>
            <person name="Liedtke D."/>
            <person name="Thamm M."/>
            <person name="Scheiner R."/>
            <person name="Schmitt T."/>
            <person name="Niehuis O."/>
        </authorList>
    </citation>
    <scope>NUCLEOTIDE SEQUENCE</scope>
    <source>
        <strain evidence="7">GBR_01_08_01A</strain>
    </source>
</reference>
<dbReference type="PROSITE" id="PS50913">
    <property type="entry name" value="GRIP"/>
    <property type="match status" value="1"/>
</dbReference>
<dbReference type="EMBL" id="JAIFRP010000007">
    <property type="protein sequence ID" value="KAK2587260.1"/>
    <property type="molecule type" value="Genomic_DNA"/>
</dbReference>
<feature type="coiled-coil region" evidence="4">
    <location>
        <begin position="1171"/>
        <end position="1237"/>
    </location>
</feature>
<gene>
    <name evidence="7" type="ORF">KPH14_002996</name>
</gene>
<reference evidence="7" key="1">
    <citation type="submission" date="2021-08" db="EMBL/GenBank/DDBJ databases">
        <authorList>
            <person name="Misof B."/>
            <person name="Oliver O."/>
            <person name="Podsiadlowski L."/>
            <person name="Donath A."/>
            <person name="Peters R."/>
            <person name="Mayer C."/>
            <person name="Rust J."/>
            <person name="Gunkel S."/>
            <person name="Lesny P."/>
            <person name="Martin S."/>
            <person name="Oeyen J.P."/>
            <person name="Petersen M."/>
            <person name="Panagiotis P."/>
            <person name="Wilbrandt J."/>
            <person name="Tanja T."/>
        </authorList>
    </citation>
    <scope>NUCLEOTIDE SEQUENCE</scope>
    <source>
        <strain evidence="7">GBR_01_08_01A</strain>
        <tissue evidence="7">Thorax + abdomen</tissue>
    </source>
</reference>
<dbReference type="PANTHER" id="PTHR18921:SF2">
    <property type="entry name" value="THYROID RECEPTOR-INTERACTING PROTEIN 11"/>
    <property type="match status" value="1"/>
</dbReference>
<proteinExistence type="predicted"/>
<keyword evidence="8" id="KW-1185">Reference proteome</keyword>
<evidence type="ECO:0000256" key="5">
    <source>
        <dbReference type="SAM" id="MobiDB-lite"/>
    </source>
</evidence>
<organism evidence="7 8">
    <name type="scientific">Odynerus spinipes</name>
    <dbReference type="NCBI Taxonomy" id="1348599"/>
    <lineage>
        <taxon>Eukaryota</taxon>
        <taxon>Metazoa</taxon>
        <taxon>Ecdysozoa</taxon>
        <taxon>Arthropoda</taxon>
        <taxon>Hexapoda</taxon>
        <taxon>Insecta</taxon>
        <taxon>Pterygota</taxon>
        <taxon>Neoptera</taxon>
        <taxon>Endopterygota</taxon>
        <taxon>Hymenoptera</taxon>
        <taxon>Apocrita</taxon>
        <taxon>Aculeata</taxon>
        <taxon>Vespoidea</taxon>
        <taxon>Vespidae</taxon>
        <taxon>Eumeninae</taxon>
        <taxon>Odynerus</taxon>
    </lineage>
</organism>
<comment type="subcellular location">
    <subcellularLocation>
        <location evidence="1">Golgi apparatus</location>
    </subcellularLocation>
</comment>
<feature type="region of interest" description="Disordered" evidence="5">
    <location>
        <begin position="81"/>
        <end position="115"/>
    </location>
</feature>
<dbReference type="GO" id="GO:0007030">
    <property type="term" value="P:Golgi organization"/>
    <property type="evidence" value="ECO:0007669"/>
    <property type="project" value="TreeGrafter"/>
</dbReference>
<feature type="domain" description="GRIP" evidence="6">
    <location>
        <begin position="1346"/>
        <end position="1395"/>
    </location>
</feature>
<evidence type="ECO:0000259" key="6">
    <source>
        <dbReference type="PROSITE" id="PS50913"/>
    </source>
</evidence>
<dbReference type="Proteomes" id="UP001258017">
    <property type="component" value="Unassembled WGS sequence"/>
</dbReference>
<keyword evidence="3 4" id="KW-0175">Coiled coil</keyword>
<name>A0AAD9RX56_9HYME</name>
<feature type="coiled-coil region" evidence="4">
    <location>
        <begin position="1267"/>
        <end position="1346"/>
    </location>
</feature>
<evidence type="ECO:0000313" key="7">
    <source>
        <dbReference type="EMBL" id="KAK2587260.1"/>
    </source>
</evidence>
<feature type="region of interest" description="Disordered" evidence="5">
    <location>
        <begin position="225"/>
        <end position="245"/>
    </location>
</feature>
<protein>
    <recommendedName>
        <fullName evidence="6">GRIP domain-containing protein</fullName>
    </recommendedName>
</protein>
<feature type="coiled-coil region" evidence="4">
    <location>
        <begin position="570"/>
        <end position="998"/>
    </location>
</feature>
<feature type="coiled-coil region" evidence="4">
    <location>
        <begin position="34"/>
        <end position="61"/>
    </location>
</feature>
<dbReference type="GO" id="GO:0006888">
    <property type="term" value="P:endoplasmic reticulum to Golgi vesicle-mediated transport"/>
    <property type="evidence" value="ECO:0007669"/>
    <property type="project" value="TreeGrafter"/>
</dbReference>
<feature type="compositionally biased region" description="Basic and acidic residues" evidence="5">
    <location>
        <begin position="361"/>
        <end position="383"/>
    </location>
</feature>
<feature type="compositionally biased region" description="Polar residues" evidence="5">
    <location>
        <begin position="105"/>
        <end position="115"/>
    </location>
</feature>
<evidence type="ECO:0000256" key="1">
    <source>
        <dbReference type="ARBA" id="ARBA00004555"/>
    </source>
</evidence>
<evidence type="ECO:0000256" key="4">
    <source>
        <dbReference type="SAM" id="Coils"/>
    </source>
</evidence>
<feature type="compositionally biased region" description="Polar residues" evidence="5">
    <location>
        <begin position="340"/>
        <end position="349"/>
    </location>
</feature>
<comment type="caution">
    <text evidence="7">The sequence shown here is derived from an EMBL/GenBank/DDBJ whole genome shotgun (WGS) entry which is preliminary data.</text>
</comment>
<keyword evidence="2" id="KW-0333">Golgi apparatus</keyword>
<evidence type="ECO:0000256" key="3">
    <source>
        <dbReference type="ARBA" id="ARBA00023054"/>
    </source>
</evidence>
<feature type="region of interest" description="Disordered" evidence="5">
    <location>
        <begin position="1433"/>
        <end position="1466"/>
    </location>
</feature>
<dbReference type="InterPro" id="IPR000237">
    <property type="entry name" value="GRIP_dom"/>
</dbReference>
<feature type="region of interest" description="Disordered" evidence="5">
    <location>
        <begin position="336"/>
        <end position="403"/>
    </location>
</feature>
<feature type="coiled-coil region" evidence="4">
    <location>
        <begin position="447"/>
        <end position="534"/>
    </location>
</feature>
<evidence type="ECO:0000313" key="8">
    <source>
        <dbReference type="Proteomes" id="UP001258017"/>
    </source>
</evidence>
<feature type="compositionally biased region" description="Basic and acidic residues" evidence="5">
    <location>
        <begin position="389"/>
        <end position="403"/>
    </location>
</feature>
<dbReference type="PANTHER" id="PTHR18921">
    <property type="entry name" value="MYOSIN HEAVY CHAIN - RELATED"/>
    <property type="match status" value="1"/>
</dbReference>
<evidence type="ECO:0000256" key="2">
    <source>
        <dbReference type="ARBA" id="ARBA00023034"/>
    </source>
</evidence>